<evidence type="ECO:0000256" key="3">
    <source>
        <dbReference type="SAM" id="Phobius"/>
    </source>
</evidence>
<keyword evidence="3" id="KW-0812">Transmembrane</keyword>
<organism evidence="5 6">
    <name type="scientific">Polaribacter marinivivus</name>
    <dbReference type="NCBI Taxonomy" id="1524260"/>
    <lineage>
        <taxon>Bacteria</taxon>
        <taxon>Pseudomonadati</taxon>
        <taxon>Bacteroidota</taxon>
        <taxon>Flavobacteriia</taxon>
        <taxon>Flavobacteriales</taxon>
        <taxon>Flavobacteriaceae</taxon>
    </lineage>
</organism>
<dbReference type="InterPro" id="IPR006680">
    <property type="entry name" value="Amidohydro-rel"/>
</dbReference>
<feature type="domain" description="Amidohydrolase-related" evidence="4">
    <location>
        <begin position="773"/>
        <end position="1101"/>
    </location>
</feature>
<gene>
    <name evidence="5" type="ORF">ACFOWD_10155</name>
</gene>
<evidence type="ECO:0000256" key="2">
    <source>
        <dbReference type="SAM" id="MobiDB-lite"/>
    </source>
</evidence>
<reference evidence="6" key="1">
    <citation type="journal article" date="2019" name="Int. J. Syst. Evol. Microbiol.">
        <title>The Global Catalogue of Microorganisms (GCM) 10K type strain sequencing project: providing services to taxonomists for standard genome sequencing and annotation.</title>
        <authorList>
            <consortium name="The Broad Institute Genomics Platform"/>
            <consortium name="The Broad Institute Genome Sequencing Center for Infectious Disease"/>
            <person name="Wu L."/>
            <person name="Ma J."/>
        </authorList>
    </citation>
    <scope>NUCLEOTIDE SEQUENCE [LARGE SCALE GENOMIC DNA]</scope>
    <source>
        <strain evidence="6">CECT 8655</strain>
    </source>
</reference>
<dbReference type="Gene3D" id="3.20.20.140">
    <property type="entry name" value="Metal-dependent hydrolases"/>
    <property type="match status" value="2"/>
</dbReference>
<proteinExistence type="inferred from homology"/>
<keyword evidence="6" id="KW-1185">Reference proteome</keyword>
<dbReference type="SUPFAM" id="SSF51338">
    <property type="entry name" value="Composite domain of metallo-dependent hydrolases"/>
    <property type="match status" value="1"/>
</dbReference>
<dbReference type="EMBL" id="JBHSCY010000002">
    <property type="protein sequence ID" value="MFC4269269.1"/>
    <property type="molecule type" value="Genomic_DNA"/>
</dbReference>
<comment type="similarity">
    <text evidence="1">Belongs to the TolB family.</text>
</comment>
<dbReference type="RefSeq" id="WP_377410276.1">
    <property type="nucleotide sequence ID" value="NZ_JBHSCY010000002.1"/>
</dbReference>
<evidence type="ECO:0000313" key="5">
    <source>
        <dbReference type="EMBL" id="MFC4269269.1"/>
    </source>
</evidence>
<keyword evidence="3" id="KW-0472">Membrane</keyword>
<comment type="caution">
    <text evidence="5">The sequence shown here is derived from an EMBL/GenBank/DDBJ whole genome shotgun (WGS) entry which is preliminary data.</text>
</comment>
<dbReference type="SUPFAM" id="SSF69304">
    <property type="entry name" value="Tricorn protease N-terminal domain"/>
    <property type="match status" value="2"/>
</dbReference>
<dbReference type="InterPro" id="IPR032466">
    <property type="entry name" value="Metal_Hydrolase"/>
</dbReference>
<feature type="transmembrane region" description="Helical" evidence="3">
    <location>
        <begin position="7"/>
        <end position="26"/>
    </location>
</feature>
<dbReference type="Pfam" id="PF07676">
    <property type="entry name" value="PD40"/>
    <property type="match status" value="1"/>
</dbReference>
<dbReference type="Gene3D" id="2.30.40.10">
    <property type="entry name" value="Urease, subunit C, domain 1"/>
    <property type="match status" value="2"/>
</dbReference>
<dbReference type="InterPro" id="IPR011059">
    <property type="entry name" value="Metal-dep_hydrolase_composite"/>
</dbReference>
<keyword evidence="3" id="KW-1133">Transmembrane helix</keyword>
<evidence type="ECO:0000313" key="6">
    <source>
        <dbReference type="Proteomes" id="UP001595826"/>
    </source>
</evidence>
<dbReference type="Gene3D" id="2.120.10.30">
    <property type="entry name" value="TolB, C-terminal domain"/>
    <property type="match status" value="2"/>
</dbReference>
<dbReference type="Pfam" id="PF26550">
    <property type="entry name" value="Tricorn_2nd"/>
    <property type="match status" value="1"/>
</dbReference>
<name>A0ABV8RDA6_9FLAO</name>
<dbReference type="InterPro" id="IPR011659">
    <property type="entry name" value="WD40"/>
</dbReference>
<dbReference type="Proteomes" id="UP001595826">
    <property type="component" value="Unassembled WGS sequence"/>
</dbReference>
<dbReference type="InterPro" id="IPR011042">
    <property type="entry name" value="6-blade_b-propeller_TolB-like"/>
</dbReference>
<evidence type="ECO:0000256" key="1">
    <source>
        <dbReference type="ARBA" id="ARBA00009820"/>
    </source>
</evidence>
<dbReference type="Gene3D" id="2.140.10.30">
    <property type="entry name" value="Dipeptidylpeptidase IV, N-terminal domain"/>
    <property type="match status" value="1"/>
</dbReference>
<feature type="region of interest" description="Disordered" evidence="2">
    <location>
        <begin position="662"/>
        <end position="694"/>
    </location>
</feature>
<protein>
    <submittedName>
        <fullName evidence="5">Amidohydrolase family protein</fullName>
    </submittedName>
</protein>
<evidence type="ECO:0000259" key="4">
    <source>
        <dbReference type="Pfam" id="PF01979"/>
    </source>
</evidence>
<dbReference type="PANTHER" id="PTHR36842">
    <property type="entry name" value="PROTEIN TOLB HOMOLOG"/>
    <property type="match status" value="1"/>
</dbReference>
<accession>A0ABV8RDA6</accession>
<dbReference type="Pfam" id="PF01979">
    <property type="entry name" value="Amidohydro_1"/>
    <property type="match status" value="1"/>
</dbReference>
<dbReference type="PANTHER" id="PTHR36842:SF1">
    <property type="entry name" value="PROTEIN TOLB"/>
    <property type="match status" value="1"/>
</dbReference>
<dbReference type="SUPFAM" id="SSF51556">
    <property type="entry name" value="Metallo-dependent hydrolases"/>
    <property type="match status" value="1"/>
</dbReference>
<sequence length="1135" mass="126962">MQLKLKKYSLVNLGFIPILCLVLFSINTFSQKKDSLSGQEKFKDLPLESGRMIKFNTTEGTWLSLDINPNDKTIIFSMLGDLYTIPFSGGKATRITDGLALDTKPAYSPDGKSIAFASDRSGNDNIWIMNLETKETRQVTKDRRGAVESIAWSPDGEYLVAAKGKRNLKLHLYHKDAGSGTQLIKSPASLKTIEPVFSPDNKYIYYSTRNGGWNYNAQLPQYQISRYDLETGESTRVTSRYGSAFTPTLSSDGKYMVYGSRYEEKTGLVLRDLQSGDEKWLAYPVQRDEQESVASLGVLPAMAFTPDNQEILASYGGKIYRIPISGESAIEIPFEVNVELAIGPKLDFKYPISDDPNMFANQIRNAKPSPDGKQIVFNALNKLYVMKLPDGKPKRLTKMDIVETQPNWSPDGKEIVYTTWSDEDGGHLYKVSSKGGKPTKLTNASAIYNTPVWDAKTNRIVFTKGSAQSFKNAYLRGAFSGEEDLAWISSDGGAINFITKTNRRRNPHFVKNDNRIYLSNGSGLSSIRWDGTDEKKIVSVTGIVTFGNSHKDNVDFGHVDDDIVEERNNASRPVEVYMAPEGDKAMALITNDVYVVTVPKYGQTPTISVSNPNSASFPSWKLTTFGGEFPTWSNDGKTVHWSLGKAFFSYNLEDAKKLEKEVEDKKKARKEELAKMPDDKRKEEEKKDKEAAKKNKDAETYLPIELDINVAIKRDIPEGTALLKGARIITMNGDEVIENGDILVINNRIKAIGKSGSLEVPKKAEVIDVNGKTIIPGFIDTHSHLRTFAGIHKKQVFSYAANLAYGVTASRDPQTGTTDVLTYFDLVKTGEMLGPRAYSTGPGLGYWAYNLKSLEDTKEAIKKYSKYYNTNTIKMYIVGNRQHRQWVIQASKEQKLMPTTEGALDFKLNITEILDGYPGHEHSYPITPLYKDIIKSVAESQIAYTPTLLVSYGGPWAENYFYSRENPYHDKKLQYFTPYTDLASKSRRRPGWFMDEEHVFTKHAEFVEDLINAGGLTGVGSHGQLQGLGYHWELWATASGTSEMNALKAATILGAKSLGLDGDIGSLEVGKLADFIILDKNPLDNIRNTNTILHVMKNGRLYDANNLDEVYPRKKKASKFWWHQEKPDGLPGIKK</sequence>